<accession>A0A410H365</accession>
<dbReference type="InterPro" id="IPR036291">
    <property type="entry name" value="NAD(P)-bd_dom_sf"/>
</dbReference>
<dbReference type="PANTHER" id="PTHR44196:SF4">
    <property type="entry name" value="SHORT CHAIN DEHYDROGENASE"/>
    <property type="match status" value="1"/>
</dbReference>
<evidence type="ECO:0000256" key="2">
    <source>
        <dbReference type="ARBA" id="ARBA00023002"/>
    </source>
</evidence>
<evidence type="ECO:0000256" key="1">
    <source>
        <dbReference type="ARBA" id="ARBA00006484"/>
    </source>
</evidence>
<dbReference type="EMBL" id="CP035033">
    <property type="protein sequence ID" value="QAB15346.1"/>
    <property type="molecule type" value="Genomic_DNA"/>
</dbReference>
<dbReference type="KEGG" id="htr:EPV75_06545"/>
<dbReference type="Pfam" id="PF00106">
    <property type="entry name" value="adh_short"/>
    <property type="match status" value="1"/>
</dbReference>
<dbReference type="PANTHER" id="PTHR44196">
    <property type="entry name" value="DEHYDROGENASE/REDUCTASE SDR FAMILY MEMBER 7B"/>
    <property type="match status" value="1"/>
</dbReference>
<gene>
    <name evidence="3" type="ORF">EPV75_06545</name>
</gene>
<dbReference type="InterPro" id="IPR020904">
    <property type="entry name" value="Sc_DH/Rdtase_CS"/>
</dbReference>
<name>A0A410H365_9GAMM</name>
<organism evidence="3 4">
    <name type="scientific">Hydrogenovibrio thermophilus</name>
    <dbReference type="NCBI Taxonomy" id="265883"/>
    <lineage>
        <taxon>Bacteria</taxon>
        <taxon>Pseudomonadati</taxon>
        <taxon>Pseudomonadota</taxon>
        <taxon>Gammaproteobacteria</taxon>
        <taxon>Thiotrichales</taxon>
        <taxon>Piscirickettsiaceae</taxon>
        <taxon>Hydrogenovibrio</taxon>
    </lineage>
</organism>
<comment type="similarity">
    <text evidence="1">Belongs to the short-chain dehydrogenases/reductases (SDR) family.</text>
</comment>
<dbReference type="SUPFAM" id="SSF51735">
    <property type="entry name" value="NAD(P)-binding Rossmann-fold domains"/>
    <property type="match status" value="1"/>
</dbReference>
<keyword evidence="2" id="KW-0560">Oxidoreductase</keyword>
<dbReference type="GO" id="GO:0016020">
    <property type="term" value="C:membrane"/>
    <property type="evidence" value="ECO:0007669"/>
    <property type="project" value="TreeGrafter"/>
</dbReference>
<dbReference type="InterPro" id="IPR002347">
    <property type="entry name" value="SDR_fam"/>
</dbReference>
<dbReference type="Proteomes" id="UP000285478">
    <property type="component" value="Chromosome"/>
</dbReference>
<protein>
    <submittedName>
        <fullName evidence="3">SDR family NAD(P)-dependent oxidoreductase</fullName>
    </submittedName>
</protein>
<dbReference type="Gene3D" id="3.40.50.720">
    <property type="entry name" value="NAD(P)-binding Rossmann-like Domain"/>
    <property type="match status" value="1"/>
</dbReference>
<reference evidence="3 4" key="1">
    <citation type="journal article" date="2018" name="Environ. Microbiol.">
        <title>Genomes of ubiquitous marine and hypersaline Hydrogenovibrio, Thiomicrorhabdus and Thiomicrospira spp. encode a diversity of mechanisms to sustain chemolithoautotrophy in heterogeneous environments.</title>
        <authorList>
            <person name="Scott K.M."/>
            <person name="Williams J."/>
            <person name="Porter C.M.B."/>
            <person name="Russel S."/>
            <person name="Harmer T.L."/>
            <person name="Paul J.H."/>
            <person name="Antonen K.M."/>
            <person name="Bridges M.K."/>
            <person name="Camper G.J."/>
            <person name="Campla C.K."/>
            <person name="Casella L.G."/>
            <person name="Chase E."/>
            <person name="Conrad J.W."/>
            <person name="Cruz M.C."/>
            <person name="Dunlap D.S."/>
            <person name="Duran L."/>
            <person name="Fahsbender E.M."/>
            <person name="Goldsmith D.B."/>
            <person name="Keeley R.F."/>
            <person name="Kondoff M.R."/>
            <person name="Kussy B.I."/>
            <person name="Lane M.K."/>
            <person name="Lawler S."/>
            <person name="Leigh B.A."/>
            <person name="Lewis C."/>
            <person name="Lostal L.M."/>
            <person name="Marking D."/>
            <person name="Mancera P.A."/>
            <person name="McClenthan E.C."/>
            <person name="McIntyre E.A."/>
            <person name="Mine J.A."/>
            <person name="Modi S."/>
            <person name="Moore B.D."/>
            <person name="Morgan W.A."/>
            <person name="Nelson K.M."/>
            <person name="Nguyen K.N."/>
            <person name="Ogburn N."/>
            <person name="Parrino D.G."/>
            <person name="Pedapudi A.D."/>
            <person name="Pelham R.P."/>
            <person name="Preece A.M."/>
            <person name="Rampersad E.A."/>
            <person name="Richardson J.C."/>
            <person name="Rodgers C.M."/>
            <person name="Schaffer B.L."/>
            <person name="Sheridan N.E."/>
            <person name="Solone M.R."/>
            <person name="Staley Z.R."/>
            <person name="Tabuchi M."/>
            <person name="Waide R.J."/>
            <person name="Wanjugi P.W."/>
            <person name="Young S."/>
            <person name="Clum A."/>
            <person name="Daum C."/>
            <person name="Huntemann M."/>
            <person name="Ivanova N."/>
            <person name="Kyrpides N."/>
            <person name="Mikhailova N."/>
            <person name="Palaniappan K."/>
            <person name="Pillay M."/>
            <person name="Reddy T.B.K."/>
            <person name="Shapiro N."/>
            <person name="Stamatis D."/>
            <person name="Varghese N."/>
            <person name="Woyke T."/>
            <person name="Boden R."/>
            <person name="Freyermuth S.K."/>
            <person name="Kerfeld C.A."/>
        </authorList>
    </citation>
    <scope>NUCLEOTIDE SEQUENCE [LARGE SCALE GENOMIC DNA]</scope>
    <source>
        <strain evidence="3 4">JR-2</strain>
    </source>
</reference>
<keyword evidence="4" id="KW-1185">Reference proteome</keyword>
<proteinExistence type="inferred from homology"/>
<dbReference type="GO" id="GO:0016491">
    <property type="term" value="F:oxidoreductase activity"/>
    <property type="evidence" value="ECO:0007669"/>
    <property type="project" value="UniProtKB-KW"/>
</dbReference>
<evidence type="ECO:0000313" key="3">
    <source>
        <dbReference type="EMBL" id="QAB15346.1"/>
    </source>
</evidence>
<dbReference type="PRINTS" id="PR00081">
    <property type="entry name" value="GDHRDH"/>
</dbReference>
<dbReference type="AlphaFoldDB" id="A0A410H365"/>
<sequence>MSIYLITGAAEGLGRSLALASAHDNNQLILLDKNLKGLNHLYDTLVDSDDYQAQPALFPMDLLGANIEHYGQLRTTLENEYGHLDGVFLNAATLPAFTPVEYFDYIQWYEVLHTNLNANFHLIQQTLPLLRAADAGQLVAILDGNLEDNPAYYGAYGVAKAGLEQLMKTVALENQKSPLRFYSAKLGAFQSNTRSRQFPSENPETIPTSQVIAAELLKALQDDSTTDSLQKL</sequence>
<evidence type="ECO:0000313" key="4">
    <source>
        <dbReference type="Proteomes" id="UP000285478"/>
    </source>
</evidence>
<dbReference type="PROSITE" id="PS00061">
    <property type="entry name" value="ADH_SHORT"/>
    <property type="match status" value="1"/>
</dbReference>
<dbReference type="RefSeq" id="WP_128384858.1">
    <property type="nucleotide sequence ID" value="NZ_CP035033.1"/>
</dbReference>